<comment type="caution">
    <text evidence="1">The sequence shown here is derived from an EMBL/GenBank/DDBJ whole genome shotgun (WGS) entry which is preliminary data.</text>
</comment>
<organism evidence="1 2">
    <name type="scientific">Hirundo rustica rustica</name>
    <dbReference type="NCBI Taxonomy" id="333673"/>
    <lineage>
        <taxon>Eukaryota</taxon>
        <taxon>Metazoa</taxon>
        <taxon>Chordata</taxon>
        <taxon>Craniata</taxon>
        <taxon>Vertebrata</taxon>
        <taxon>Euteleostomi</taxon>
        <taxon>Archelosauria</taxon>
        <taxon>Archosauria</taxon>
        <taxon>Dinosauria</taxon>
        <taxon>Saurischia</taxon>
        <taxon>Theropoda</taxon>
        <taxon>Coelurosauria</taxon>
        <taxon>Aves</taxon>
        <taxon>Neognathae</taxon>
        <taxon>Neoaves</taxon>
        <taxon>Telluraves</taxon>
        <taxon>Australaves</taxon>
        <taxon>Passeriformes</taxon>
        <taxon>Sylvioidea</taxon>
        <taxon>Hirundinidae</taxon>
        <taxon>Hirundo</taxon>
    </lineage>
</organism>
<reference evidence="1 2" key="1">
    <citation type="submission" date="2018-07" db="EMBL/GenBank/DDBJ databases">
        <title>A high quality draft genome assembly of the barn swallow (H. rustica rustica).</title>
        <authorList>
            <person name="Formenti G."/>
            <person name="Chiara M."/>
            <person name="Poveda L."/>
            <person name="Francoijs K.-J."/>
            <person name="Bonisoli-Alquati A."/>
            <person name="Canova L."/>
            <person name="Gianfranceschi L."/>
            <person name="Horner D.S."/>
            <person name="Saino N."/>
        </authorList>
    </citation>
    <scope>NUCLEOTIDE SEQUENCE [LARGE SCALE GENOMIC DNA]</scope>
    <source>
        <strain evidence="1">Chelidonia</strain>
        <tissue evidence="1">Blood</tissue>
    </source>
</reference>
<evidence type="ECO:0000313" key="2">
    <source>
        <dbReference type="Proteomes" id="UP000269221"/>
    </source>
</evidence>
<evidence type="ECO:0000313" key="1">
    <source>
        <dbReference type="EMBL" id="RMC06633.1"/>
    </source>
</evidence>
<proteinExistence type="predicted"/>
<dbReference type="AlphaFoldDB" id="A0A3M0K0D8"/>
<sequence length="124" mass="13499">MSSFPATLPQTIAQNRVVVTQGQDLAPHPFAPHTIGLSPSIQSVQISLQSLAALQQIKAPAQLGVACKLTESTLDSLVQIIDKDTKQGWPQNWILRSITFDWPPDGCSTIHHQFGPSDLSIFTQ</sequence>
<accession>A0A3M0K0D8</accession>
<gene>
    <name evidence="1" type="ORF">DUI87_16071</name>
</gene>
<name>A0A3M0K0D8_HIRRU</name>
<dbReference type="EMBL" id="QRBI01000120">
    <property type="protein sequence ID" value="RMC06633.1"/>
    <property type="molecule type" value="Genomic_DNA"/>
</dbReference>
<dbReference type="OrthoDB" id="10522370at2759"/>
<dbReference type="Proteomes" id="UP000269221">
    <property type="component" value="Unassembled WGS sequence"/>
</dbReference>
<keyword evidence="2" id="KW-1185">Reference proteome</keyword>
<protein>
    <submittedName>
        <fullName evidence="1">Uncharacterized protein</fullName>
    </submittedName>
</protein>